<dbReference type="EMBL" id="CP144750">
    <property type="protein sequence ID" value="WVZ79801.1"/>
    <property type="molecule type" value="Genomic_DNA"/>
</dbReference>
<organism evidence="2 3">
    <name type="scientific">Paspalum notatum var. saurae</name>
    <dbReference type="NCBI Taxonomy" id="547442"/>
    <lineage>
        <taxon>Eukaryota</taxon>
        <taxon>Viridiplantae</taxon>
        <taxon>Streptophyta</taxon>
        <taxon>Embryophyta</taxon>
        <taxon>Tracheophyta</taxon>
        <taxon>Spermatophyta</taxon>
        <taxon>Magnoliopsida</taxon>
        <taxon>Liliopsida</taxon>
        <taxon>Poales</taxon>
        <taxon>Poaceae</taxon>
        <taxon>PACMAD clade</taxon>
        <taxon>Panicoideae</taxon>
        <taxon>Andropogonodae</taxon>
        <taxon>Paspaleae</taxon>
        <taxon>Paspalinae</taxon>
        <taxon>Paspalum</taxon>
    </lineage>
</organism>
<feature type="region of interest" description="Disordered" evidence="1">
    <location>
        <begin position="362"/>
        <end position="401"/>
    </location>
</feature>
<proteinExistence type="predicted"/>
<feature type="region of interest" description="Disordered" evidence="1">
    <location>
        <begin position="284"/>
        <end position="312"/>
    </location>
</feature>
<evidence type="ECO:0000313" key="3">
    <source>
        <dbReference type="Proteomes" id="UP001341281"/>
    </source>
</evidence>
<feature type="compositionally biased region" description="Polar residues" evidence="1">
    <location>
        <begin position="294"/>
        <end position="312"/>
    </location>
</feature>
<reference evidence="2 3" key="1">
    <citation type="submission" date="2024-02" db="EMBL/GenBank/DDBJ databases">
        <title>High-quality chromosome-scale genome assembly of Pensacola bahiagrass (Paspalum notatum Flugge var. saurae).</title>
        <authorList>
            <person name="Vega J.M."/>
            <person name="Podio M."/>
            <person name="Orjuela J."/>
            <person name="Siena L.A."/>
            <person name="Pessino S.C."/>
            <person name="Combes M.C."/>
            <person name="Mariac C."/>
            <person name="Albertini E."/>
            <person name="Pupilli F."/>
            <person name="Ortiz J.P.A."/>
            <person name="Leblanc O."/>
        </authorList>
    </citation>
    <scope>NUCLEOTIDE SEQUENCE [LARGE SCALE GENOMIC DNA]</scope>
    <source>
        <strain evidence="2">R1</strain>
        <tissue evidence="2">Leaf</tissue>
    </source>
</reference>
<keyword evidence="3" id="KW-1185">Reference proteome</keyword>
<evidence type="ECO:0000313" key="2">
    <source>
        <dbReference type="EMBL" id="WVZ79801.1"/>
    </source>
</evidence>
<feature type="compositionally biased region" description="Pro residues" evidence="1">
    <location>
        <begin position="362"/>
        <end position="375"/>
    </location>
</feature>
<name>A0AAQ3TU76_PASNO</name>
<dbReference type="AlphaFoldDB" id="A0AAQ3TU76"/>
<gene>
    <name evidence="2" type="ORF">U9M48_027337</name>
</gene>
<feature type="compositionally biased region" description="Polar residues" evidence="1">
    <location>
        <begin position="377"/>
        <end position="387"/>
    </location>
</feature>
<feature type="non-terminal residue" evidence="2">
    <location>
        <position position="1"/>
    </location>
</feature>
<feature type="region of interest" description="Disordered" evidence="1">
    <location>
        <begin position="1"/>
        <end position="29"/>
    </location>
</feature>
<dbReference type="Proteomes" id="UP001341281">
    <property type="component" value="Chromosome 06"/>
</dbReference>
<evidence type="ECO:0000256" key="1">
    <source>
        <dbReference type="SAM" id="MobiDB-lite"/>
    </source>
</evidence>
<accession>A0AAQ3TU76</accession>
<protein>
    <submittedName>
        <fullName evidence="2">Uncharacterized protein</fullName>
    </submittedName>
</protein>
<sequence>MVWSKHGESPDQPIERDNSNSSNSDHDRMHEMLNDFGRQFDVGPEADARTMPKEVEEFYKLLAAAEEVLHESTKVTVLEAVTRLMSGKAKFNFSNECYNFIVQLIDDILPPNHKMPKDMILMPGGGCANIGQEKTFRGHPIGIEATEPANQGCKGSEQMGSSAKNNAWYEAKLGMKPSFVDVWIEGHKGPDPENPEVLCDEQATEKLAKYKEKTLSQKLGGDVPEFRPPPQVFPQVPPNLFNAPINQGPPLGAPQGWVGPNAPEFRAPQFSPQVGPNYFVTTPTSQGSTGGEAQGSQPCNQLVQFGQGSRPQQWTYPTQGPTFGDASQSLLQPPPQWMYPGNPMMMYGGQQPMFYPGSQPPYYMPWRPTPPPMTPPGSTSRAPSQNPDDVDAFLNQSEARV</sequence>